<keyword evidence="3" id="KW-1185">Reference proteome</keyword>
<dbReference type="InterPro" id="IPR002075">
    <property type="entry name" value="NTF2_dom"/>
</dbReference>
<reference evidence="2 3" key="1">
    <citation type="submission" date="2018-03" db="EMBL/GenBank/DDBJ databases">
        <title>Finding Nemo's genes: A chromosome-scale reference assembly of the genome of the orange clownfish Amphiprion percula.</title>
        <authorList>
            <person name="Lehmann R."/>
        </authorList>
    </citation>
    <scope>NUCLEOTIDE SEQUENCE</scope>
</reference>
<sequence length="105" mass="12041">LYTKPLNEKVCPNFLLVVYNQFDRMGLGNLYSHDASNLPFKRIKHIRTGFQPTTDSCILIMVSGQLQVDDDPPMAFHQVFMLKTQNCVRASTNDVFWLGIHNILV</sequence>
<dbReference type="InterPro" id="IPR032710">
    <property type="entry name" value="NTF2-like_dom_sf"/>
</dbReference>
<dbReference type="Pfam" id="PF02136">
    <property type="entry name" value="NTF2"/>
    <property type="match status" value="1"/>
</dbReference>
<dbReference type="AlphaFoldDB" id="A0A3P8SIH5"/>
<dbReference type="InterPro" id="IPR018222">
    <property type="entry name" value="Nuclear_transport_factor_2_euk"/>
</dbReference>
<protein>
    <recommendedName>
        <fullName evidence="1">NTF2 domain-containing protein</fullName>
    </recommendedName>
</protein>
<dbReference type="Gene3D" id="3.10.450.50">
    <property type="match status" value="1"/>
</dbReference>
<dbReference type="GeneTree" id="ENSGT01110000270449"/>
<proteinExistence type="predicted"/>
<dbReference type="SUPFAM" id="SSF54427">
    <property type="entry name" value="NTF2-like"/>
    <property type="match status" value="1"/>
</dbReference>
<dbReference type="PROSITE" id="PS50177">
    <property type="entry name" value="NTF2_DOMAIN"/>
    <property type="match status" value="1"/>
</dbReference>
<feature type="domain" description="NTF2" evidence="1">
    <location>
        <begin position="51"/>
        <end position="98"/>
    </location>
</feature>
<evidence type="ECO:0000313" key="3">
    <source>
        <dbReference type="Proteomes" id="UP000265080"/>
    </source>
</evidence>
<reference evidence="2" key="3">
    <citation type="submission" date="2025-09" db="UniProtKB">
        <authorList>
            <consortium name="Ensembl"/>
        </authorList>
    </citation>
    <scope>IDENTIFICATION</scope>
</reference>
<accession>A0A3P8SIH5</accession>
<dbReference type="Proteomes" id="UP000265080">
    <property type="component" value="Chromosome 15"/>
</dbReference>
<dbReference type="STRING" id="161767.ENSAPEP00000011719"/>
<evidence type="ECO:0000259" key="1">
    <source>
        <dbReference type="PROSITE" id="PS50177"/>
    </source>
</evidence>
<evidence type="ECO:0000313" key="2">
    <source>
        <dbReference type="Ensembl" id="ENSAPEP00000011719.1"/>
    </source>
</evidence>
<dbReference type="Ensembl" id="ENSAPET00000012030.1">
    <property type="protein sequence ID" value="ENSAPEP00000011719.1"/>
    <property type="gene ID" value="ENSAPEG00000008293.1"/>
</dbReference>
<organism evidence="2 3">
    <name type="scientific">Amphiprion percula</name>
    <name type="common">Orange clownfish</name>
    <name type="synonym">Lutjanus percula</name>
    <dbReference type="NCBI Taxonomy" id="161767"/>
    <lineage>
        <taxon>Eukaryota</taxon>
        <taxon>Metazoa</taxon>
        <taxon>Chordata</taxon>
        <taxon>Craniata</taxon>
        <taxon>Vertebrata</taxon>
        <taxon>Euteleostomi</taxon>
        <taxon>Actinopterygii</taxon>
        <taxon>Neopterygii</taxon>
        <taxon>Teleostei</taxon>
        <taxon>Neoteleostei</taxon>
        <taxon>Acanthomorphata</taxon>
        <taxon>Ovalentaria</taxon>
        <taxon>Pomacentridae</taxon>
        <taxon>Amphiprion</taxon>
    </lineage>
</organism>
<reference evidence="2" key="2">
    <citation type="submission" date="2025-08" db="UniProtKB">
        <authorList>
            <consortium name="Ensembl"/>
        </authorList>
    </citation>
    <scope>IDENTIFICATION</scope>
</reference>
<name>A0A3P8SIH5_AMPPE</name>